<evidence type="ECO:0000256" key="4">
    <source>
        <dbReference type="ARBA" id="ARBA00022989"/>
    </source>
</evidence>
<keyword evidence="3 7" id="KW-0812">Transmembrane</keyword>
<protein>
    <submittedName>
        <fullName evidence="10">G-protein coupled receptors family 1 profile domain-containing protein</fullName>
    </submittedName>
</protein>
<dbReference type="Proteomes" id="UP000887540">
    <property type="component" value="Unplaced"/>
</dbReference>
<keyword evidence="9" id="KW-1185">Reference proteome</keyword>
<evidence type="ECO:0000256" key="7">
    <source>
        <dbReference type="SAM" id="Phobius"/>
    </source>
</evidence>
<feature type="transmembrane region" description="Helical" evidence="7">
    <location>
        <begin position="106"/>
        <end position="125"/>
    </location>
</feature>
<accession>A0A914EEV1</accession>
<dbReference type="InterPro" id="IPR017452">
    <property type="entry name" value="GPCR_Rhodpsn_7TM"/>
</dbReference>
<evidence type="ECO:0000256" key="1">
    <source>
        <dbReference type="ARBA" id="ARBA00004651"/>
    </source>
</evidence>
<keyword evidence="5 7" id="KW-0472">Membrane</keyword>
<evidence type="ECO:0000256" key="5">
    <source>
        <dbReference type="ARBA" id="ARBA00023136"/>
    </source>
</evidence>
<sequence>MQVYILPLIFTVLCYGSIVFTISIKTKGRQIIETNQNPARKASVMVLRRNNGQDNLQKAKSRTLKMTVVVVMAFMFCWTPYAIAMFVHFLMASSTYRPIPILLSRFLYAFAVFNSAISPYLYGYFSFDIKKELKYLFLRSTTTCAEDSFAANSTTTIARTRRRHAVRVSITNENNADSLQPLLERERHKQLERLTILRRTTLRRGFTTFDETESFRRKKPLLQRMSSELDPEAL</sequence>
<dbReference type="GO" id="GO:0004930">
    <property type="term" value="F:G protein-coupled receptor activity"/>
    <property type="evidence" value="ECO:0007669"/>
    <property type="project" value="InterPro"/>
</dbReference>
<dbReference type="InterPro" id="IPR000276">
    <property type="entry name" value="GPCR_Rhodpsn"/>
</dbReference>
<reference evidence="10" key="1">
    <citation type="submission" date="2022-11" db="UniProtKB">
        <authorList>
            <consortium name="WormBaseParasite"/>
        </authorList>
    </citation>
    <scope>IDENTIFICATION</scope>
</reference>
<evidence type="ECO:0000256" key="6">
    <source>
        <dbReference type="ARBA" id="ARBA00023170"/>
    </source>
</evidence>
<evidence type="ECO:0000313" key="9">
    <source>
        <dbReference type="Proteomes" id="UP000887540"/>
    </source>
</evidence>
<name>A0A914EEV1_9BILA</name>
<dbReference type="Pfam" id="PF00001">
    <property type="entry name" value="7tm_1"/>
    <property type="match status" value="1"/>
</dbReference>
<feature type="transmembrane region" description="Helical" evidence="7">
    <location>
        <begin position="68"/>
        <end position="91"/>
    </location>
</feature>
<evidence type="ECO:0000256" key="3">
    <source>
        <dbReference type="ARBA" id="ARBA00022692"/>
    </source>
</evidence>
<dbReference type="GO" id="GO:0032870">
    <property type="term" value="P:cellular response to hormone stimulus"/>
    <property type="evidence" value="ECO:0007669"/>
    <property type="project" value="TreeGrafter"/>
</dbReference>
<keyword evidence="6" id="KW-0675">Receptor</keyword>
<evidence type="ECO:0000256" key="2">
    <source>
        <dbReference type="ARBA" id="ARBA00022475"/>
    </source>
</evidence>
<comment type="subcellular location">
    <subcellularLocation>
        <location evidence="1">Cell membrane</location>
        <topology evidence="1">Multi-pass membrane protein</topology>
    </subcellularLocation>
</comment>
<dbReference type="PANTHER" id="PTHR24241">
    <property type="entry name" value="NEUROPEPTIDE RECEPTOR-RELATED G-PROTEIN COUPLED RECEPTOR"/>
    <property type="match status" value="1"/>
</dbReference>
<proteinExistence type="predicted"/>
<dbReference type="PANTHER" id="PTHR24241:SF59">
    <property type="entry name" value="ADIPOKINETIC HORMONE RECEPTOR, ISOFORM C"/>
    <property type="match status" value="1"/>
</dbReference>
<evidence type="ECO:0000259" key="8">
    <source>
        <dbReference type="PROSITE" id="PS50262"/>
    </source>
</evidence>
<keyword evidence="4 7" id="KW-1133">Transmembrane helix</keyword>
<dbReference type="GO" id="GO:0005886">
    <property type="term" value="C:plasma membrane"/>
    <property type="evidence" value="ECO:0007669"/>
    <property type="project" value="UniProtKB-SubCell"/>
</dbReference>
<dbReference type="AlphaFoldDB" id="A0A914EEV1"/>
<dbReference type="GO" id="GO:0042277">
    <property type="term" value="F:peptide binding"/>
    <property type="evidence" value="ECO:0007669"/>
    <property type="project" value="TreeGrafter"/>
</dbReference>
<organism evidence="9 10">
    <name type="scientific">Acrobeloides nanus</name>
    <dbReference type="NCBI Taxonomy" id="290746"/>
    <lineage>
        <taxon>Eukaryota</taxon>
        <taxon>Metazoa</taxon>
        <taxon>Ecdysozoa</taxon>
        <taxon>Nematoda</taxon>
        <taxon>Chromadorea</taxon>
        <taxon>Rhabditida</taxon>
        <taxon>Tylenchina</taxon>
        <taxon>Cephalobomorpha</taxon>
        <taxon>Cephaloboidea</taxon>
        <taxon>Cephalobidae</taxon>
        <taxon>Acrobeloides</taxon>
    </lineage>
</organism>
<feature type="transmembrane region" description="Helical" evidence="7">
    <location>
        <begin position="6"/>
        <end position="24"/>
    </location>
</feature>
<evidence type="ECO:0000313" key="10">
    <source>
        <dbReference type="WBParaSite" id="ACRNAN_scaffold729.g24361.t1"/>
    </source>
</evidence>
<feature type="domain" description="G-protein coupled receptors family 1 profile" evidence="8">
    <location>
        <begin position="1"/>
        <end position="122"/>
    </location>
</feature>
<dbReference type="WBParaSite" id="ACRNAN_scaffold729.g24361.t1">
    <property type="protein sequence ID" value="ACRNAN_scaffold729.g24361.t1"/>
    <property type="gene ID" value="ACRNAN_scaffold729.g24361"/>
</dbReference>
<dbReference type="SUPFAM" id="SSF81321">
    <property type="entry name" value="Family A G protein-coupled receptor-like"/>
    <property type="match status" value="1"/>
</dbReference>
<keyword evidence="2" id="KW-1003">Cell membrane</keyword>
<dbReference type="Gene3D" id="1.20.1070.10">
    <property type="entry name" value="Rhodopsin 7-helix transmembrane proteins"/>
    <property type="match status" value="1"/>
</dbReference>
<dbReference type="PROSITE" id="PS50262">
    <property type="entry name" value="G_PROTEIN_RECEP_F1_2"/>
    <property type="match status" value="1"/>
</dbReference>